<organism evidence="1 2">
    <name type="scientific">Entomophthora muscae</name>
    <dbReference type="NCBI Taxonomy" id="34485"/>
    <lineage>
        <taxon>Eukaryota</taxon>
        <taxon>Fungi</taxon>
        <taxon>Fungi incertae sedis</taxon>
        <taxon>Zoopagomycota</taxon>
        <taxon>Entomophthoromycotina</taxon>
        <taxon>Entomophthoromycetes</taxon>
        <taxon>Entomophthorales</taxon>
        <taxon>Entomophthoraceae</taxon>
        <taxon>Entomophthora</taxon>
    </lineage>
</organism>
<gene>
    <name evidence="1" type="ORF">DSO57_1032247</name>
</gene>
<proteinExistence type="predicted"/>
<accession>A0ACC2S2K5</accession>
<sequence length="136" mass="15548">MAKSLRSKIKQKHKSERRQKIYKPVEDARLMRLASKQAASNCTSLPFSINLTGESSNDVEMEAADVPEQKTLTPAEKIAKQRQRIAKLHEKIKAKKAAKAEQLQSMDEDAAQETHRKVKYYKNKPKKTTAKGKLKW</sequence>
<keyword evidence="2" id="KW-1185">Reference proteome</keyword>
<evidence type="ECO:0000313" key="1">
    <source>
        <dbReference type="EMBL" id="KAJ9056519.1"/>
    </source>
</evidence>
<evidence type="ECO:0000313" key="2">
    <source>
        <dbReference type="Proteomes" id="UP001165960"/>
    </source>
</evidence>
<protein>
    <submittedName>
        <fullName evidence="1">Uncharacterized protein</fullName>
    </submittedName>
</protein>
<dbReference type="EMBL" id="QTSX02005920">
    <property type="protein sequence ID" value="KAJ9056519.1"/>
    <property type="molecule type" value="Genomic_DNA"/>
</dbReference>
<reference evidence="1" key="1">
    <citation type="submission" date="2022-04" db="EMBL/GenBank/DDBJ databases">
        <title>Genome of the entomopathogenic fungus Entomophthora muscae.</title>
        <authorList>
            <person name="Elya C."/>
            <person name="Lovett B.R."/>
            <person name="Lee E."/>
            <person name="Macias A.M."/>
            <person name="Hajek A.E."/>
            <person name="De Bivort B.L."/>
            <person name="Kasson M.T."/>
            <person name="De Fine Licht H.H."/>
            <person name="Stajich J.E."/>
        </authorList>
    </citation>
    <scope>NUCLEOTIDE SEQUENCE</scope>
    <source>
        <strain evidence="1">Berkeley</strain>
    </source>
</reference>
<dbReference type="Proteomes" id="UP001165960">
    <property type="component" value="Unassembled WGS sequence"/>
</dbReference>
<name>A0ACC2S2K5_9FUNG</name>
<comment type="caution">
    <text evidence="1">The sequence shown here is derived from an EMBL/GenBank/DDBJ whole genome shotgun (WGS) entry which is preliminary data.</text>
</comment>